<dbReference type="Pfam" id="PF00106">
    <property type="entry name" value="adh_short"/>
    <property type="match status" value="1"/>
</dbReference>
<dbReference type="OMA" id="NNEYADH"/>
<reference evidence="3" key="1">
    <citation type="submission" date="2022-08" db="UniProtKB">
        <authorList>
            <consortium name="EnsemblMetazoa"/>
        </authorList>
    </citation>
    <scope>IDENTIFICATION</scope>
    <source>
        <strain evidence="3">05x7-T-G4-1.051#20</strain>
    </source>
</reference>
<dbReference type="GO" id="GO:0016491">
    <property type="term" value="F:oxidoreductase activity"/>
    <property type="evidence" value="ECO:0007669"/>
    <property type="project" value="UniProtKB-KW"/>
</dbReference>
<dbReference type="PANTHER" id="PTHR43157:SF31">
    <property type="entry name" value="PHOSPHATIDYLINOSITOL-GLYCAN BIOSYNTHESIS CLASS F PROTEIN"/>
    <property type="match status" value="1"/>
</dbReference>
<dbReference type="InterPro" id="IPR036291">
    <property type="entry name" value="NAD(P)-bd_dom_sf"/>
</dbReference>
<evidence type="ECO:0000256" key="1">
    <source>
        <dbReference type="ARBA" id="ARBA00023002"/>
    </source>
</evidence>
<name>A0A8W8INQ5_MAGGI</name>
<evidence type="ECO:0008006" key="5">
    <source>
        <dbReference type="Google" id="ProtNLM"/>
    </source>
</evidence>
<comment type="similarity">
    <text evidence="2">Belongs to the short-chain dehydrogenases/reductases (SDR) family.</text>
</comment>
<dbReference type="SUPFAM" id="SSF51735">
    <property type="entry name" value="NAD(P)-binding Rossmann-fold domains"/>
    <property type="match status" value="1"/>
</dbReference>
<evidence type="ECO:0000256" key="2">
    <source>
        <dbReference type="RuleBase" id="RU000363"/>
    </source>
</evidence>
<dbReference type="EnsemblMetazoa" id="G15172.1">
    <property type="protein sequence ID" value="G15172.1:cds"/>
    <property type="gene ID" value="G15172"/>
</dbReference>
<dbReference type="InterPro" id="IPR002347">
    <property type="entry name" value="SDR_fam"/>
</dbReference>
<dbReference type="Proteomes" id="UP000005408">
    <property type="component" value="Unassembled WGS sequence"/>
</dbReference>
<dbReference type="AlphaFoldDB" id="A0A8W8INQ5"/>
<protein>
    <recommendedName>
        <fullName evidence="5">Retinol dehydrogenase 11</fullName>
    </recommendedName>
</protein>
<evidence type="ECO:0000313" key="4">
    <source>
        <dbReference type="Proteomes" id="UP000005408"/>
    </source>
</evidence>
<keyword evidence="1" id="KW-0560">Oxidoreductase</keyword>
<dbReference type="OrthoDB" id="191139at2759"/>
<organism evidence="3 4">
    <name type="scientific">Magallana gigas</name>
    <name type="common">Pacific oyster</name>
    <name type="synonym">Crassostrea gigas</name>
    <dbReference type="NCBI Taxonomy" id="29159"/>
    <lineage>
        <taxon>Eukaryota</taxon>
        <taxon>Metazoa</taxon>
        <taxon>Spiralia</taxon>
        <taxon>Lophotrochozoa</taxon>
        <taxon>Mollusca</taxon>
        <taxon>Bivalvia</taxon>
        <taxon>Autobranchia</taxon>
        <taxon>Pteriomorphia</taxon>
        <taxon>Ostreida</taxon>
        <taxon>Ostreoidea</taxon>
        <taxon>Ostreidae</taxon>
        <taxon>Magallana</taxon>
    </lineage>
</organism>
<accession>A0A8W8INQ5</accession>
<dbReference type="PANTHER" id="PTHR43157">
    <property type="entry name" value="PHOSPHATIDYLINOSITOL-GLYCAN BIOSYNTHESIS CLASS F PROTEIN-RELATED"/>
    <property type="match status" value="1"/>
</dbReference>
<sequence>MDLISIFCGFCLFVGIVLTAVKLYEVSIKKPFVSEIKLHGKTAIVTGANTGLGYWTALDLAKRGARVILACRNLQKAEEAKKKILKELSDRGDVVVSHLDLSSMQSVRQFARETYEQESRLDILINNAAVSSMPKTITEEGLEFTYATNHVAPFLLTDLLLDLLKKSAPSRIVNLTSIMNTFGKVDVGDLQGKKDYDGFSSYCNTKLMNILFTKELARRLEGTGVSTCCVHPGAAGTEIFRGLWGNQLFTPFLSLFFKTPRDGAQTTLYAAVSEEMRNARGEYLSDSQVYDHTWWISGSAYDQGLCKKLWEATEAIIATTDLSSSN</sequence>
<dbReference type="Gene3D" id="3.40.50.720">
    <property type="entry name" value="NAD(P)-binding Rossmann-like Domain"/>
    <property type="match status" value="1"/>
</dbReference>
<evidence type="ECO:0000313" key="3">
    <source>
        <dbReference type="EnsemblMetazoa" id="G15172.3:cds"/>
    </source>
</evidence>
<keyword evidence="4" id="KW-1185">Reference proteome</keyword>
<dbReference type="EnsemblMetazoa" id="G15172.3">
    <property type="protein sequence ID" value="G15172.3:cds"/>
    <property type="gene ID" value="G15172"/>
</dbReference>
<proteinExistence type="inferred from homology"/>
<dbReference type="PRINTS" id="PR00081">
    <property type="entry name" value="GDHRDH"/>
</dbReference>
<dbReference type="PRINTS" id="PR00080">
    <property type="entry name" value="SDRFAMILY"/>
</dbReference>